<evidence type="ECO:0000313" key="4">
    <source>
        <dbReference type="EMBL" id="MBK7274943.1"/>
    </source>
</evidence>
<evidence type="ECO:0000256" key="1">
    <source>
        <dbReference type="ARBA" id="ARBA00022612"/>
    </source>
</evidence>
<dbReference type="Pfam" id="PF10145">
    <property type="entry name" value="PhageMin_Tail"/>
    <property type="match status" value="1"/>
</dbReference>
<proteinExistence type="predicted"/>
<dbReference type="InterPro" id="IPR010090">
    <property type="entry name" value="Phage_tape_meas"/>
</dbReference>
<sequence>MARDRSLSVKLKADVSGYLAGIKSAGDATRDFTGKVGDSAAKHKADWATVGQSVTVAGLAIAAGVGFAVSRFADFDQAMSAASAATKASARDLASLRDAAMAAGADTQYSATEAAAAITELGKAGLTTAEILDGGLTGALSLAASGQMDVAAAAELSAVAMKQFNLAGDQVGHVADLLSAGAGKAVGSVEDMGMALKQSGLVASQTGVSIEETTGTLAAFASAGLDRQRRGHVVQVDAPAAHPAVQRGRRPHGGTGPLGVRRLGSVRRHERLRRPVADQAVETHCRAAQFGVGHHLRQ</sequence>
<evidence type="ECO:0000256" key="2">
    <source>
        <dbReference type="SAM" id="MobiDB-lite"/>
    </source>
</evidence>
<dbReference type="PANTHER" id="PTHR37813:SF1">
    <property type="entry name" value="FELS-2 PROPHAGE PROTEIN"/>
    <property type="match status" value="1"/>
</dbReference>
<keyword evidence="1" id="KW-1188">Viral release from host cell</keyword>
<evidence type="ECO:0000259" key="3">
    <source>
        <dbReference type="Pfam" id="PF10145"/>
    </source>
</evidence>
<dbReference type="PANTHER" id="PTHR37813">
    <property type="entry name" value="FELS-2 PROPHAGE PROTEIN"/>
    <property type="match status" value="1"/>
</dbReference>
<dbReference type="EMBL" id="JADJIB010000019">
    <property type="protein sequence ID" value="MBK7274943.1"/>
    <property type="molecule type" value="Genomic_DNA"/>
</dbReference>
<feature type="domain" description="Phage tail tape measure protein" evidence="3">
    <location>
        <begin position="97"/>
        <end position="226"/>
    </location>
</feature>
<gene>
    <name evidence="4" type="ORF">IPI13_18000</name>
</gene>
<reference evidence="4 5" key="1">
    <citation type="submission" date="2020-10" db="EMBL/GenBank/DDBJ databases">
        <title>Connecting structure to function with the recovery of over 1000 high-quality activated sludge metagenome-assembled genomes encoding full-length rRNA genes using long-read sequencing.</title>
        <authorList>
            <person name="Singleton C.M."/>
            <person name="Petriglieri F."/>
            <person name="Kristensen J.M."/>
            <person name="Kirkegaard R.H."/>
            <person name="Michaelsen T.Y."/>
            <person name="Andersen M.H."/>
            <person name="Karst S.M."/>
            <person name="Dueholm M.S."/>
            <person name="Nielsen P.H."/>
            <person name="Albertsen M."/>
        </authorList>
    </citation>
    <scope>NUCLEOTIDE SEQUENCE [LARGE SCALE GENOMIC DNA]</scope>
    <source>
        <strain evidence="4">Ega_18-Q3-R5-49_MAXAC.001</strain>
    </source>
</reference>
<accession>A0A935IQP2</accession>
<evidence type="ECO:0000313" key="5">
    <source>
        <dbReference type="Proteomes" id="UP000726105"/>
    </source>
</evidence>
<feature type="region of interest" description="Disordered" evidence="2">
    <location>
        <begin position="242"/>
        <end position="261"/>
    </location>
</feature>
<organism evidence="4 5">
    <name type="scientific">Candidatus Phosphoribacter hodrii</name>
    <dbReference type="NCBI Taxonomy" id="2953743"/>
    <lineage>
        <taxon>Bacteria</taxon>
        <taxon>Bacillati</taxon>
        <taxon>Actinomycetota</taxon>
        <taxon>Actinomycetes</taxon>
        <taxon>Micrococcales</taxon>
        <taxon>Dermatophilaceae</taxon>
        <taxon>Candidatus Phosphoribacter</taxon>
    </lineage>
</organism>
<dbReference type="Proteomes" id="UP000726105">
    <property type="component" value="Unassembled WGS sequence"/>
</dbReference>
<comment type="caution">
    <text evidence="4">The sequence shown here is derived from an EMBL/GenBank/DDBJ whole genome shotgun (WGS) entry which is preliminary data.</text>
</comment>
<dbReference type="AlphaFoldDB" id="A0A935IQP2"/>
<dbReference type="NCBIfam" id="TIGR01760">
    <property type="entry name" value="tape_meas_TP901"/>
    <property type="match status" value="1"/>
</dbReference>
<protein>
    <submittedName>
        <fullName evidence="4">Phage tail tape measure protein</fullName>
    </submittedName>
</protein>
<name>A0A935IQP2_9MICO</name>